<dbReference type="PROSITE" id="PS50980">
    <property type="entry name" value="COA_CT_NTER"/>
    <property type="match status" value="1"/>
</dbReference>
<dbReference type="InterPro" id="IPR051047">
    <property type="entry name" value="AccD/PCCB"/>
</dbReference>
<comment type="similarity">
    <text evidence="1">Belongs to the AccD/PCCB family.</text>
</comment>
<reference evidence="4" key="1">
    <citation type="journal article" date="2012" name="PLoS ONE">
        <title>Gene sets for utilization of primary and secondary nutrition supplies in the distal gut of endangered iberian lynx.</title>
        <authorList>
            <person name="Alcaide M."/>
            <person name="Messina E."/>
            <person name="Richter M."/>
            <person name="Bargiela R."/>
            <person name="Peplies J."/>
            <person name="Huws S.A."/>
            <person name="Newbold C.J."/>
            <person name="Golyshin P.N."/>
            <person name="Simon M.A."/>
            <person name="Lopez G."/>
            <person name="Yakimov M.M."/>
            <person name="Ferrer M."/>
        </authorList>
    </citation>
    <scope>NUCLEOTIDE SEQUENCE</scope>
</reference>
<name>J9FP53_9ZZZZ</name>
<dbReference type="AlphaFoldDB" id="J9FP53"/>
<dbReference type="PROSITE" id="PS50989">
    <property type="entry name" value="COA_CT_CTER"/>
    <property type="match status" value="1"/>
</dbReference>
<feature type="domain" description="CoA carboxyltransferase N-terminal" evidence="2">
    <location>
        <begin position="18"/>
        <end position="274"/>
    </location>
</feature>
<dbReference type="InterPro" id="IPR011763">
    <property type="entry name" value="COA_CT_C"/>
</dbReference>
<dbReference type="InterPro" id="IPR029045">
    <property type="entry name" value="ClpP/crotonase-like_dom_sf"/>
</dbReference>
<comment type="caution">
    <text evidence="4">The sequence shown here is derived from an EMBL/GenBank/DDBJ whole genome shotgun (WGS) entry which is preliminary data.</text>
</comment>
<evidence type="ECO:0000259" key="3">
    <source>
        <dbReference type="PROSITE" id="PS50989"/>
    </source>
</evidence>
<gene>
    <name evidence="4" type="ORF">EVA_15185</name>
</gene>
<feature type="domain" description="CoA carboxyltransferase C-terminal" evidence="3">
    <location>
        <begin position="278"/>
        <end position="525"/>
    </location>
</feature>
<evidence type="ECO:0000259" key="2">
    <source>
        <dbReference type="PROSITE" id="PS50980"/>
    </source>
</evidence>
<dbReference type="EMBL" id="AMCI01005148">
    <property type="protein sequence ID" value="EJW96711.1"/>
    <property type="molecule type" value="Genomic_DNA"/>
</dbReference>
<dbReference type="InterPro" id="IPR011762">
    <property type="entry name" value="COA_CT_N"/>
</dbReference>
<evidence type="ECO:0000313" key="4">
    <source>
        <dbReference type="EMBL" id="EJW96711.1"/>
    </source>
</evidence>
<dbReference type="FunFam" id="3.90.226.10:FF:000016">
    <property type="entry name" value="Propionyl-CoA carboxylase, beta subunit"/>
    <property type="match status" value="1"/>
</dbReference>
<dbReference type="PANTHER" id="PTHR43842">
    <property type="entry name" value="PROPIONYL-COA CARBOXYLASE BETA CHAIN"/>
    <property type="match status" value="1"/>
</dbReference>
<dbReference type="InterPro" id="IPR034733">
    <property type="entry name" value="AcCoA_carboxyl_beta"/>
</dbReference>
<dbReference type="SUPFAM" id="SSF52096">
    <property type="entry name" value="ClpP/crotonase"/>
    <property type="match status" value="2"/>
</dbReference>
<dbReference type="PANTHER" id="PTHR43842:SF2">
    <property type="entry name" value="PROPIONYL-COA CARBOXYLASE BETA CHAIN, MITOCHONDRIAL"/>
    <property type="match status" value="1"/>
</dbReference>
<sequence length="531" mass="58155">MAQTATPYIIYKNHMSEQLKKIKQLVELRQKARLGGGEKAIEKQHAKGKATARERIELLLDKGSFEEMDMFKLHRCHNFGMEKKQFLGDGVVAGSGTINGRLVYVFAQDFTVNGGSLSETMAQKICKVMDQSMKMGAPCIGLNDSGGARIQEGINALAGFGEIFQRNIEASGVVPQISGICGPCAGGAVYSPALTDFVVMLEGVSYMFLTGPKVVKTVTGEDVTQEDLGGAGVHSSKSGVCHFTAKTEEEFAQLIRRLLSYIPQNNLERAPRVECTDPIDRKENSLNEIIPDNPNMAYDMYKVIGAVVDNGEFMEVQRNFARNIIIGFARFNGQSVGVVANQPSVYAGVLDCNASRKAARFVRFCDCFNIPIVSLVDVPGFLPGTGQEYNAVIDHGAKLLYAYGEATVPKVTVTLRKSYGGSHIVMGCKQLKADLNYAWPSAEIAVMGASGAVAILDGKEAKTKEDPKAFLAEKEKEYNDLFTNPYKAAEYGYIDDVIEPRNTRFRICRALAQLENKRETRPVKKHGNIPL</sequence>
<proteinExistence type="inferred from homology"/>
<dbReference type="Pfam" id="PF01039">
    <property type="entry name" value="Carboxyl_trans"/>
    <property type="match status" value="1"/>
</dbReference>
<accession>J9FP53</accession>
<dbReference type="FunFam" id="3.90.226.10:FF:000017">
    <property type="entry name" value="Propionyl-CoA carboxylase subunit beta 5"/>
    <property type="match status" value="1"/>
</dbReference>
<evidence type="ECO:0000256" key="1">
    <source>
        <dbReference type="ARBA" id="ARBA00006102"/>
    </source>
</evidence>
<dbReference type="Gene3D" id="3.90.226.10">
    <property type="entry name" value="2-enoyl-CoA Hydratase, Chain A, domain 1"/>
    <property type="match status" value="2"/>
</dbReference>
<organism evidence="4">
    <name type="scientific">gut metagenome</name>
    <dbReference type="NCBI Taxonomy" id="749906"/>
    <lineage>
        <taxon>unclassified sequences</taxon>
        <taxon>metagenomes</taxon>
        <taxon>organismal metagenomes</taxon>
    </lineage>
</organism>
<dbReference type="GO" id="GO:0004658">
    <property type="term" value="F:propionyl-CoA carboxylase activity"/>
    <property type="evidence" value="ECO:0007669"/>
    <property type="project" value="TreeGrafter"/>
</dbReference>
<protein>
    <submittedName>
        <fullName evidence="4">Propionyl-CoA carboxylase, beta subunit</fullName>
    </submittedName>
</protein>